<accession>A0A160T3W5</accession>
<reference evidence="1" key="1">
    <citation type="submission" date="2016-01" db="EMBL/GenBank/DDBJ databases">
        <authorList>
            <person name="Mcilroy J.S."/>
            <person name="Karst M S."/>
            <person name="Albertsen M."/>
        </authorList>
    </citation>
    <scope>NUCLEOTIDE SEQUENCE</scope>
    <source>
        <strain evidence="1">Cfx-K</strain>
    </source>
</reference>
<proteinExistence type="predicted"/>
<evidence type="ECO:0000313" key="2">
    <source>
        <dbReference type="Proteomes" id="UP000215027"/>
    </source>
</evidence>
<organism evidence="1 2">
    <name type="scientific">Candidatus Promineifilum breve</name>
    <dbReference type="NCBI Taxonomy" id="1806508"/>
    <lineage>
        <taxon>Bacteria</taxon>
        <taxon>Bacillati</taxon>
        <taxon>Chloroflexota</taxon>
        <taxon>Ardenticatenia</taxon>
        <taxon>Candidatus Promineifilales</taxon>
        <taxon>Candidatus Promineifilaceae</taxon>
        <taxon>Candidatus Promineifilum</taxon>
    </lineage>
</organism>
<dbReference type="EMBL" id="LN890655">
    <property type="protein sequence ID" value="CUS03260.2"/>
    <property type="molecule type" value="Genomic_DNA"/>
</dbReference>
<dbReference type="Proteomes" id="UP000215027">
    <property type="component" value="Chromosome I"/>
</dbReference>
<keyword evidence="2" id="KW-1185">Reference proteome</keyword>
<name>A0A160T3W5_9CHLR</name>
<evidence type="ECO:0000313" key="1">
    <source>
        <dbReference type="EMBL" id="CUS03260.2"/>
    </source>
</evidence>
<dbReference type="AlphaFoldDB" id="A0A160T3W5"/>
<dbReference type="RefSeq" id="WP_095042781.1">
    <property type="nucleotide sequence ID" value="NZ_LN890655.1"/>
</dbReference>
<evidence type="ECO:0008006" key="3">
    <source>
        <dbReference type="Google" id="ProtNLM"/>
    </source>
</evidence>
<dbReference type="KEGG" id="pbf:CFX0092_A1382"/>
<sequence>MSNSLPIVCENSAFKLSVQQVEQDVHIQLADKATDFAWADGPYRYTASILAEDCQIVYRSLKGLNLTEEAGQITIRGKLGPLDVSHVLALPAVRPHLDETFTFQNVSADAIRLEDLVCSFQRVVTNRIGEILPDLSSDVVTAIPFRHRSEDPIEIDNEFTLSQLLTLPGRELHITELVPLHTGHGYMLADRRCSEGWSWQHRDRTLGVFKFNQAAMEFSLLSLAPSAAGVVLQFGGAGLGRKEPESLHEIGPGESVSLGLTRLVSVAGTYVEASYAFRDLLDENGCRFPDNFNPPVHWNELYDNWEYDLGTAGFPPGKRQTRHLTYTRTQMLEEAAKAKAYSCESLYLDPGWDTDFGTFLWADEWLGDRRSFIQQVWDEYGLYVSLHCPLATWMAFDGRSVAHWPADSYRKDAAGNVITIDSFGLGKTPMPCLGSRQYLDEAEKRLLDHCRDGVVYLMFDGNWYNDGCWDPNHGHPVPYRREDHVRANVELAQRIHAHYPDVLIEMHDMVAGGSVLRYTPVYYKYGLSGSYDENWGFELMWRPMEDILTGRARALYYYNLACNVPVYLHVDLRGDNEHALIFWWYASTCRHLGIGGTHDNPQIAGLHQQSMKRYRELERYFKRGDFYGLGEHVHLHVLPNENSLVINLFNLSDDTTTVRATINFVDVGLDPDRWYITPFTYSGGGFNRNDGTYTASRLMAPWSAQVIELRALEPGA</sequence>
<gene>
    <name evidence="1" type="ORF">CFX0092_A1382</name>
</gene>
<protein>
    <recommendedName>
        <fullName evidence="3">Alpha-galactosidase</fullName>
    </recommendedName>
</protein>
<dbReference type="OrthoDB" id="780958at2"/>